<protein>
    <recommendedName>
        <fullName evidence="4">BZIP domain-containing protein</fullName>
    </recommendedName>
</protein>
<keyword evidence="3" id="KW-1185">Reference proteome</keyword>
<feature type="transmembrane region" description="Helical" evidence="1">
    <location>
        <begin position="186"/>
        <end position="210"/>
    </location>
</feature>
<evidence type="ECO:0000256" key="1">
    <source>
        <dbReference type="SAM" id="Phobius"/>
    </source>
</evidence>
<evidence type="ECO:0008006" key="4">
    <source>
        <dbReference type="Google" id="ProtNLM"/>
    </source>
</evidence>
<reference evidence="2" key="1">
    <citation type="submission" date="2020-08" db="EMBL/GenBank/DDBJ databases">
        <title>Plant Genome Project.</title>
        <authorList>
            <person name="Zhang R.-G."/>
        </authorList>
    </citation>
    <scope>NUCLEOTIDE SEQUENCE</scope>
    <source>
        <strain evidence="2">WSP0</strain>
        <tissue evidence="2">Leaf</tissue>
    </source>
</reference>
<keyword evidence="1" id="KW-0472">Membrane</keyword>
<evidence type="ECO:0000313" key="2">
    <source>
        <dbReference type="EMBL" id="KAG5540116.1"/>
    </source>
</evidence>
<dbReference type="AlphaFoldDB" id="A0AAV6JG56"/>
<name>A0AAV6JG56_9ERIC</name>
<accession>A0AAV6JG56</accession>
<sequence>MENEQNMNTLGTEIGFVMEPRDERDHAKSNNDIMARRLKNRERQRRYRERKRLEADMKKAPTINSSKPLLLEMHVNRIPNNFVTTVRRRRDWKKDARRAHAVKEKEVKLNNVVVAGFTSANESQLTLLPFGSEVNQPIQSFDSQVPFLSQLFSVVFLFEREEEVCGDLGAGRFGVRFTEIKVVNGLFRFSFGHVVSVLNSGSVLAMLVWVGGCVGDVQFAASVHCWLMSMVSAGLFCYGSAVLVCYGYAVLEGV</sequence>
<comment type="caution">
    <text evidence="2">The sequence shown here is derived from an EMBL/GenBank/DDBJ whole genome shotgun (WGS) entry which is preliminary data.</text>
</comment>
<keyword evidence="1" id="KW-0812">Transmembrane</keyword>
<dbReference type="Proteomes" id="UP000823749">
    <property type="component" value="Chromosome 7"/>
</dbReference>
<dbReference type="EMBL" id="JACTNZ010000007">
    <property type="protein sequence ID" value="KAG5540116.1"/>
    <property type="molecule type" value="Genomic_DNA"/>
</dbReference>
<evidence type="ECO:0000313" key="3">
    <source>
        <dbReference type="Proteomes" id="UP000823749"/>
    </source>
</evidence>
<feature type="transmembrane region" description="Helical" evidence="1">
    <location>
        <begin position="230"/>
        <end position="251"/>
    </location>
</feature>
<gene>
    <name evidence="2" type="ORF">RHGRI_020371</name>
</gene>
<keyword evidence="1" id="KW-1133">Transmembrane helix</keyword>
<organism evidence="2 3">
    <name type="scientific">Rhododendron griersonianum</name>
    <dbReference type="NCBI Taxonomy" id="479676"/>
    <lineage>
        <taxon>Eukaryota</taxon>
        <taxon>Viridiplantae</taxon>
        <taxon>Streptophyta</taxon>
        <taxon>Embryophyta</taxon>
        <taxon>Tracheophyta</taxon>
        <taxon>Spermatophyta</taxon>
        <taxon>Magnoliopsida</taxon>
        <taxon>eudicotyledons</taxon>
        <taxon>Gunneridae</taxon>
        <taxon>Pentapetalae</taxon>
        <taxon>asterids</taxon>
        <taxon>Ericales</taxon>
        <taxon>Ericaceae</taxon>
        <taxon>Ericoideae</taxon>
        <taxon>Rhodoreae</taxon>
        <taxon>Rhododendron</taxon>
    </lineage>
</organism>
<proteinExistence type="predicted"/>